<accession>A0A7S1A188</accession>
<dbReference type="AlphaFoldDB" id="A0A7S1A188"/>
<evidence type="ECO:0000313" key="1">
    <source>
        <dbReference type="EMBL" id="CAD8839417.1"/>
    </source>
</evidence>
<sequence>MEGEWFDVTRPLDSKAETYVNFFTTTGRKCRAWIPPSVAPGDIFHALVKENGIYQPIPINLPEDGSINPGDSILVKSIRGPPEQVVVPAGALPGQPFNAMFAVPQPLTAPAGKLLDDTELAPWVEAANSFDMNTDFEVELDSTLLDYEGLLRAMKDASSGKLTIQALGDKIIMGDLLTNMDVPHMPSLVVLRDPFTVRSKIEALIKQHLNSSQAPDLIVKPTHLSSAEGVFTAHGVDPCDHDAAAYDITRQIHGILKRKADDGESAALRSLFPGCIAQAKYKSFGHALPPVEIRVTTLWGRAHSGVWWWGDNDPELNTWFVRRHTEWEELHDGAEEPHLREVRAVMLEHMPELAVLAEHVATSVGAPFLRSDFFIGSTEFGIRLNETAYGSNIEYRRRNECGGLLDDAPVVAQIIQEGQAFCTKRFAPSHFLSRLGLVGNSYEEAAVHSLQSSLRRPLAGDVPSQGRCCIGSPVMETNSRGISRKSLVRSGNARSMSPVKTVMPRFSYEVGHSMAVQAIDDVPLRRRSCGEYDKKPRCLHSPVCTPGPHPTHELSTRWVGGRTISPCRKIDLSAKVLANSGTVFPYARKAAPVQPLCTGPLPSHWLNAHIGHANGLVKAKSPRKSASCAMIPLSRSVAVMPLKADDVRILGTDRKPLTCQGLLGVAGKQAIVQSGMARAVAFGG</sequence>
<reference evidence="1" key="1">
    <citation type="submission" date="2021-01" db="EMBL/GenBank/DDBJ databases">
        <authorList>
            <person name="Corre E."/>
            <person name="Pelletier E."/>
            <person name="Niang G."/>
            <person name="Scheremetjew M."/>
            <person name="Finn R."/>
            <person name="Kale V."/>
            <person name="Holt S."/>
            <person name="Cochrane G."/>
            <person name="Meng A."/>
            <person name="Brown T."/>
            <person name="Cohen L."/>
        </authorList>
    </citation>
    <scope>NUCLEOTIDE SEQUENCE</scope>
</reference>
<proteinExistence type="predicted"/>
<organism evidence="1">
    <name type="scientific">Noctiluca scintillans</name>
    <name type="common">Sea sparkle</name>
    <name type="synonym">Red tide dinoflagellate</name>
    <dbReference type="NCBI Taxonomy" id="2966"/>
    <lineage>
        <taxon>Eukaryota</taxon>
        <taxon>Sar</taxon>
        <taxon>Alveolata</taxon>
        <taxon>Dinophyceae</taxon>
        <taxon>Noctilucales</taxon>
        <taxon>Noctilucaceae</taxon>
        <taxon>Noctiluca</taxon>
    </lineage>
</organism>
<gene>
    <name evidence="1" type="ORF">NSCI0253_LOCUS13765</name>
</gene>
<dbReference type="EMBL" id="HBFQ01019627">
    <property type="protein sequence ID" value="CAD8839417.1"/>
    <property type="molecule type" value="Transcribed_RNA"/>
</dbReference>
<protein>
    <submittedName>
        <fullName evidence="1">Uncharacterized protein</fullName>
    </submittedName>
</protein>
<name>A0A7S1A188_NOCSC</name>